<keyword evidence="2" id="KW-1185">Reference proteome</keyword>
<evidence type="ECO:0000313" key="2">
    <source>
        <dbReference type="Proteomes" id="UP000248482"/>
    </source>
</evidence>
<evidence type="ECO:0000313" key="3">
    <source>
        <dbReference type="RefSeq" id="XP_022350656.1"/>
    </source>
</evidence>
<feature type="compositionally biased region" description="Basic residues" evidence="1">
    <location>
        <begin position="301"/>
        <end position="312"/>
    </location>
</feature>
<dbReference type="KEGG" id="elk:111142028"/>
<feature type="compositionally biased region" description="Pro residues" evidence="1">
    <location>
        <begin position="88"/>
        <end position="108"/>
    </location>
</feature>
<protein>
    <submittedName>
        <fullName evidence="3">Uncharacterized protein LOC111142028</fullName>
    </submittedName>
</protein>
<feature type="compositionally biased region" description="Low complexity" evidence="1">
    <location>
        <begin position="60"/>
        <end position="74"/>
    </location>
</feature>
<feature type="compositionally biased region" description="Basic and acidic residues" evidence="1">
    <location>
        <begin position="144"/>
        <end position="157"/>
    </location>
</feature>
<proteinExistence type="predicted"/>
<organism evidence="2 3">
    <name type="scientific">Enhydra lutris kenyoni</name>
    <name type="common">northern sea otter</name>
    <dbReference type="NCBI Taxonomy" id="391180"/>
    <lineage>
        <taxon>Eukaryota</taxon>
        <taxon>Metazoa</taxon>
        <taxon>Chordata</taxon>
        <taxon>Craniata</taxon>
        <taxon>Vertebrata</taxon>
        <taxon>Euteleostomi</taxon>
        <taxon>Mammalia</taxon>
        <taxon>Eutheria</taxon>
        <taxon>Laurasiatheria</taxon>
        <taxon>Carnivora</taxon>
        <taxon>Caniformia</taxon>
        <taxon>Musteloidea</taxon>
        <taxon>Mustelidae</taxon>
        <taxon>Lutrinae</taxon>
        <taxon>Enhydra</taxon>
    </lineage>
</organism>
<gene>
    <name evidence="3" type="primary">LOC111142028</name>
</gene>
<dbReference type="RefSeq" id="XP_022350656.1">
    <property type="nucleotide sequence ID" value="XM_022494948.1"/>
</dbReference>
<evidence type="ECO:0000256" key="1">
    <source>
        <dbReference type="SAM" id="MobiDB-lite"/>
    </source>
</evidence>
<feature type="compositionally biased region" description="Pro residues" evidence="1">
    <location>
        <begin position="264"/>
        <end position="273"/>
    </location>
</feature>
<feature type="compositionally biased region" description="Low complexity" evidence="1">
    <location>
        <begin position="274"/>
        <end position="284"/>
    </location>
</feature>
<sequence length="368" mass="38789">MTVKYNSRGGESELCGHQQDCGSLHQRTEAREDSAGQGNAEPVAPGSEQLRPRRYRVPRLRLLAAGSAGLARSPRCGRGRTDRDPASGRPPPSRSARPPARPTLPPPKNARAAPSRGRPHPASGKGGPDAREGKAEPAGQERTAGQRESKRAAERPCCRRGRASRAPHPPVRTVRAAGRRPLTFGAADLPTPSGGNESCHGVSPRAPLACPACEAPPRSREGGCAPACRWRHLKPIPVNELSGAPGKGGDRRGQGGGRRAGPCARPPARPPAHPAAARVRSAAPSLGFGRAGRGRVTFRSGVRRLAGRFRRRRWEEPGLPEEAAPRPPPSASARSPAPTPGPSLRPNSNVTNEHGGFPEDSLAKARLQ</sequence>
<reference evidence="3" key="1">
    <citation type="submission" date="2025-08" db="UniProtKB">
        <authorList>
            <consortium name="RefSeq"/>
        </authorList>
    </citation>
    <scope>IDENTIFICATION</scope>
    <source>
        <tissue evidence="3">Blood</tissue>
    </source>
</reference>
<accession>A0A2Y9IQV8</accession>
<name>A0A2Y9IQV8_ENHLU</name>
<dbReference type="GeneID" id="111142028"/>
<feature type="region of interest" description="Disordered" evidence="1">
    <location>
        <begin position="1"/>
        <end position="203"/>
    </location>
</feature>
<feature type="region of interest" description="Disordered" evidence="1">
    <location>
        <begin position="235"/>
        <end position="368"/>
    </location>
</feature>
<dbReference type="Proteomes" id="UP000248482">
    <property type="component" value="Unplaced"/>
</dbReference>
<dbReference type="OrthoDB" id="10671999at2759"/>
<dbReference type="AlphaFoldDB" id="A0A2Y9IQV8"/>